<feature type="non-terminal residue" evidence="4">
    <location>
        <position position="1"/>
    </location>
</feature>
<feature type="compositionally biased region" description="Gly residues" evidence="3">
    <location>
        <begin position="176"/>
        <end position="185"/>
    </location>
</feature>
<feature type="region of interest" description="Disordered" evidence="3">
    <location>
        <begin position="170"/>
        <end position="313"/>
    </location>
</feature>
<dbReference type="Gene3D" id="1.20.5.190">
    <property type="match status" value="1"/>
</dbReference>
<comment type="caution">
    <text evidence="4">The sequence shown here is derived from an EMBL/GenBank/DDBJ whole genome shotgun (WGS) entry which is preliminary data.</text>
</comment>
<evidence type="ECO:0000256" key="3">
    <source>
        <dbReference type="SAM" id="MobiDB-lite"/>
    </source>
</evidence>
<feature type="region of interest" description="Disordered" evidence="3">
    <location>
        <begin position="456"/>
        <end position="489"/>
    </location>
</feature>
<feature type="compositionally biased region" description="Basic and acidic residues" evidence="3">
    <location>
        <begin position="226"/>
        <end position="237"/>
    </location>
</feature>
<feature type="compositionally biased region" description="Basic residues" evidence="3">
    <location>
        <begin position="252"/>
        <end position="262"/>
    </location>
</feature>
<feature type="region of interest" description="Disordered" evidence="3">
    <location>
        <begin position="82"/>
        <end position="158"/>
    </location>
</feature>
<accession>A0A4U1FIT5</accession>
<feature type="compositionally biased region" description="Basic and acidic residues" evidence="3">
    <location>
        <begin position="763"/>
        <end position="775"/>
    </location>
</feature>
<evidence type="ECO:0000256" key="1">
    <source>
        <dbReference type="ARBA" id="ARBA00022737"/>
    </source>
</evidence>
<evidence type="ECO:0000313" key="5">
    <source>
        <dbReference type="Proteomes" id="UP000308365"/>
    </source>
</evidence>
<dbReference type="AlphaFoldDB" id="A0A4U1FIT5"/>
<feature type="region of interest" description="Disordered" evidence="3">
    <location>
        <begin position="958"/>
        <end position="993"/>
    </location>
</feature>
<dbReference type="Pfam" id="PF00612">
    <property type="entry name" value="IQ"/>
    <property type="match status" value="1"/>
</dbReference>
<feature type="coiled-coil region" evidence="2">
    <location>
        <begin position="564"/>
        <end position="617"/>
    </location>
</feature>
<evidence type="ECO:0000313" key="4">
    <source>
        <dbReference type="EMBL" id="TKC49768.1"/>
    </source>
</evidence>
<dbReference type="SMART" id="SM00015">
    <property type="entry name" value="IQ"/>
    <property type="match status" value="2"/>
</dbReference>
<dbReference type="InterPro" id="IPR000048">
    <property type="entry name" value="IQ_motif_EF-hand-BS"/>
</dbReference>
<feature type="compositionally biased region" description="Low complexity" evidence="3">
    <location>
        <begin position="186"/>
        <end position="196"/>
    </location>
</feature>
<feature type="compositionally biased region" description="Basic and acidic residues" evidence="3">
    <location>
        <begin position="811"/>
        <end position="852"/>
    </location>
</feature>
<dbReference type="InterPro" id="IPR052318">
    <property type="entry name" value="CellDiv_DevSignal_Domain"/>
</dbReference>
<name>A0A4U1FIT5_MONMO</name>
<feature type="compositionally biased region" description="Basic residues" evidence="3">
    <location>
        <begin position="904"/>
        <end position="918"/>
    </location>
</feature>
<dbReference type="Proteomes" id="UP000308365">
    <property type="component" value="Unassembled WGS sequence"/>
</dbReference>
<dbReference type="PANTHER" id="PTHR22590:SF3">
    <property type="entry name" value="IQ DOMAIN-CONTAINING PROTEIN E"/>
    <property type="match status" value="1"/>
</dbReference>
<reference evidence="5" key="1">
    <citation type="journal article" date="2019" name="IScience">
        <title>Narwhal Genome Reveals Long-Term Low Genetic Diversity despite Current Large Abundance Size.</title>
        <authorList>
            <person name="Westbury M.V."/>
            <person name="Petersen B."/>
            <person name="Garde E."/>
            <person name="Heide-Jorgensen M.P."/>
            <person name="Lorenzen E.D."/>
        </authorList>
    </citation>
    <scope>NUCLEOTIDE SEQUENCE [LARGE SCALE GENOMIC DNA]</scope>
</reference>
<proteinExistence type="predicted"/>
<feature type="region of interest" description="Disordered" evidence="3">
    <location>
        <begin position="343"/>
        <end position="392"/>
    </location>
</feature>
<feature type="compositionally biased region" description="Low complexity" evidence="3">
    <location>
        <begin position="102"/>
        <end position="123"/>
    </location>
</feature>
<organism evidence="4 5">
    <name type="scientific">Monodon monoceros</name>
    <name type="common">Narwhal</name>
    <name type="synonym">Ceratodon monodon</name>
    <dbReference type="NCBI Taxonomy" id="40151"/>
    <lineage>
        <taxon>Eukaryota</taxon>
        <taxon>Metazoa</taxon>
        <taxon>Chordata</taxon>
        <taxon>Craniata</taxon>
        <taxon>Vertebrata</taxon>
        <taxon>Euteleostomi</taxon>
        <taxon>Mammalia</taxon>
        <taxon>Eutheria</taxon>
        <taxon>Laurasiatheria</taxon>
        <taxon>Artiodactyla</taxon>
        <taxon>Whippomorpha</taxon>
        <taxon>Cetacea</taxon>
        <taxon>Odontoceti</taxon>
        <taxon>Monodontidae</taxon>
        <taxon>Monodon</taxon>
    </lineage>
</organism>
<keyword evidence="2" id="KW-0175">Coiled coil</keyword>
<feature type="coiled-coil region" evidence="2">
    <location>
        <begin position="646"/>
        <end position="673"/>
    </location>
</feature>
<gene>
    <name evidence="4" type="ORF">EI555_002488</name>
</gene>
<keyword evidence="1" id="KW-0677">Repeat</keyword>
<feature type="compositionally biased region" description="Basic and acidic residues" evidence="3">
    <location>
        <begin position="967"/>
        <end position="985"/>
    </location>
</feature>
<dbReference type="EMBL" id="RWIC01000106">
    <property type="protein sequence ID" value="TKC49768.1"/>
    <property type="molecule type" value="Genomic_DNA"/>
</dbReference>
<feature type="region of interest" description="Disordered" evidence="3">
    <location>
        <begin position="735"/>
        <end position="775"/>
    </location>
</feature>
<dbReference type="PANTHER" id="PTHR22590">
    <property type="entry name" value="MYOSIN MOTOR DOMAIN-CONTAINING PROTEIN"/>
    <property type="match status" value="1"/>
</dbReference>
<dbReference type="PROSITE" id="PS50096">
    <property type="entry name" value="IQ"/>
    <property type="match status" value="1"/>
</dbReference>
<evidence type="ECO:0000256" key="2">
    <source>
        <dbReference type="SAM" id="Coils"/>
    </source>
</evidence>
<feature type="coiled-coil region" evidence="2">
    <location>
        <begin position="509"/>
        <end position="536"/>
    </location>
</feature>
<feature type="region of interest" description="Disordered" evidence="3">
    <location>
        <begin position="811"/>
        <end position="938"/>
    </location>
</feature>
<sequence>GQCENPTAAVCGARGGEGGALPTAGSSRGGNWTCVSGLGRVQGARRSCAQGGLLQGGALPVDPAEDARPAAAVVPGPSLGHACGPQAALRPWSRAPNPDPAGPATATATPSLARASPASRPSPLQAPPRTPRRRLDCSSSAPLSASHSGRAACRSAGAPRARLLSARFAGRRPHPGLGGPRGCHGSGVAAGARAGPEAGGRRSPRTGRPYSQRLGAIGQRRRHVPEHRGAGLGDGKRGGRRGPLAASPRRGAGWRKGARGRRPPVTAAIVSGPPAPARVRLAERRRPSPSLQPPLVPRSSLHRPSLPESPPGHCALAARRLRSRACAEPATAVRRGDDSLSAITFDSDSETKAKRKSFHRPPPTSPTGKSGLLEVSEDSRQRASREPNVLNPPEAVAGKLKARYVVAWEKPFLLKGSVLEISGAFNTTRLSRTVFDLLKDIAPHGFYAACACMDQQPPPSSTPDDLTEAERMQRSNLRRSASHGYVPGTPVYREKEGMYDEIIELKKSLHVQKSNVDLMRTKLRRLEEENSRKDRQIEQLLDPSRGPDFVRTLAEKRPDTGWVISGLKQRILKLEQQCKEKNHTIDKLQTDMKTTNLEEMRIAMETYYEEIHRLQTLLASSETTGKKPPVEKNIGLKRQKRMSSALLSLSRSVQELTEENQSLKEDLDHVLSDSPTVSKIKACGGDAIGPCSRREVWAEGARRDSCTKGARSVEWSKPRLLRRIAELEKKISLMESPKSHASEVVRSTPPAHSVSSPTVHRQPRPDRQEESERLRGVVKILKGERKALHTRLQERDLEVKQLLQTKADLEKELENRKEGEKEGREREEALREEIQALTRKFQELEESKKGGEEDPEETSPETREAPRPPGPSQTDSELDTSEGGSSWPRSGCSEGRRDAAARLLQRRWKGHQRRKKQAALHEDSPEPRVPSPVVQAEGDPWQEEAITIIQSAFRAHLARAGHRAGRQRGEQRGDRGGSGSRERSAEAMGARGAGSPAALLCGALSLGAAARRDSARGGRELR</sequence>
<evidence type="ECO:0008006" key="6">
    <source>
        <dbReference type="Google" id="ProtNLM"/>
    </source>
</evidence>
<protein>
    <recommendedName>
        <fullName evidence="6">IQ motif containing E</fullName>
    </recommendedName>
</protein>
<feature type="compositionally biased region" description="Low complexity" evidence="3">
    <location>
        <begin position="138"/>
        <end position="148"/>
    </location>
</feature>